<keyword evidence="10" id="KW-0968">Cytoplasmic vesicle</keyword>
<keyword evidence="8" id="KW-0333">Golgi apparatus</keyword>
<evidence type="ECO:0000256" key="7">
    <source>
        <dbReference type="ARBA" id="ARBA00022927"/>
    </source>
</evidence>
<keyword evidence="5" id="KW-0963">Cytoplasm</keyword>
<dbReference type="GO" id="GO:0006890">
    <property type="term" value="P:retrograde vesicle-mediated transport, Golgi to endoplasmic reticulum"/>
    <property type="evidence" value="ECO:0007669"/>
    <property type="project" value="InterPro"/>
</dbReference>
<evidence type="ECO:0000256" key="4">
    <source>
        <dbReference type="ARBA" id="ARBA00022448"/>
    </source>
</evidence>
<dbReference type="GO" id="GO:0005198">
    <property type="term" value="F:structural molecule activity"/>
    <property type="evidence" value="ECO:0007669"/>
    <property type="project" value="InterPro"/>
</dbReference>
<evidence type="ECO:0008006" key="13">
    <source>
        <dbReference type="Google" id="ProtNLM"/>
    </source>
</evidence>
<accession>A0A0B7NID9</accession>
<dbReference type="GO" id="GO:0000139">
    <property type="term" value="C:Golgi membrane"/>
    <property type="evidence" value="ECO:0007669"/>
    <property type="project" value="UniProtKB-SubCell"/>
</dbReference>
<comment type="subcellular location">
    <subcellularLocation>
        <location evidence="2">Cytoplasmic vesicle</location>
        <location evidence="2">COPI-coated vesicle membrane</location>
        <topology evidence="2">Peripheral membrane protein</topology>
        <orientation evidence="2">Cytoplasmic side</orientation>
    </subcellularLocation>
    <subcellularLocation>
        <location evidence="1">Golgi apparatus membrane</location>
        <topology evidence="1">Peripheral membrane protein</topology>
        <orientation evidence="1">Cytoplasmic side</orientation>
    </subcellularLocation>
</comment>
<gene>
    <name evidence="11" type="primary">PARPA_09313.1 scaffold 36060</name>
</gene>
<dbReference type="Pfam" id="PF04733">
    <property type="entry name" value="Coatomer_E"/>
    <property type="match status" value="1"/>
</dbReference>
<evidence type="ECO:0000256" key="10">
    <source>
        <dbReference type="ARBA" id="ARBA00023329"/>
    </source>
</evidence>
<dbReference type="InterPro" id="IPR006822">
    <property type="entry name" value="Coatomer_esu"/>
</dbReference>
<evidence type="ECO:0000313" key="11">
    <source>
        <dbReference type="EMBL" id="CEP15112.1"/>
    </source>
</evidence>
<dbReference type="GO" id="GO:0006891">
    <property type="term" value="P:intra-Golgi vesicle-mediated transport"/>
    <property type="evidence" value="ECO:0007669"/>
    <property type="project" value="TreeGrafter"/>
</dbReference>
<proteinExistence type="inferred from homology"/>
<dbReference type="GO" id="GO:0030126">
    <property type="term" value="C:COPI vesicle coat"/>
    <property type="evidence" value="ECO:0007669"/>
    <property type="project" value="TreeGrafter"/>
</dbReference>
<keyword evidence="9" id="KW-0472">Membrane</keyword>
<dbReference type="SUPFAM" id="SSF48452">
    <property type="entry name" value="TPR-like"/>
    <property type="match status" value="1"/>
</dbReference>
<evidence type="ECO:0000313" key="12">
    <source>
        <dbReference type="Proteomes" id="UP000054107"/>
    </source>
</evidence>
<name>A0A0B7NID9_9FUNG</name>
<dbReference type="OrthoDB" id="310217at2759"/>
<keyword evidence="4" id="KW-0813">Transport</keyword>
<dbReference type="EMBL" id="LN731879">
    <property type="protein sequence ID" value="CEP15112.1"/>
    <property type="molecule type" value="Genomic_DNA"/>
</dbReference>
<keyword evidence="6" id="KW-0931">ER-Golgi transport</keyword>
<dbReference type="InterPro" id="IPR011990">
    <property type="entry name" value="TPR-like_helical_dom_sf"/>
</dbReference>
<keyword evidence="7" id="KW-0653">Protein transport</keyword>
<comment type="similarity">
    <text evidence="3">Belongs to the COPE family.</text>
</comment>
<dbReference type="AlphaFoldDB" id="A0A0B7NID9"/>
<organism evidence="11 12">
    <name type="scientific">Parasitella parasitica</name>
    <dbReference type="NCBI Taxonomy" id="35722"/>
    <lineage>
        <taxon>Eukaryota</taxon>
        <taxon>Fungi</taxon>
        <taxon>Fungi incertae sedis</taxon>
        <taxon>Mucoromycota</taxon>
        <taxon>Mucoromycotina</taxon>
        <taxon>Mucoromycetes</taxon>
        <taxon>Mucorales</taxon>
        <taxon>Mucorineae</taxon>
        <taxon>Mucoraceae</taxon>
        <taxon>Parasitella</taxon>
    </lineage>
</organism>
<dbReference type="GO" id="GO:0006888">
    <property type="term" value="P:endoplasmic reticulum to Golgi vesicle-mediated transport"/>
    <property type="evidence" value="ECO:0007669"/>
    <property type="project" value="TreeGrafter"/>
</dbReference>
<keyword evidence="12" id="KW-1185">Reference proteome</keyword>
<dbReference type="GO" id="GO:0015031">
    <property type="term" value="P:protein transport"/>
    <property type="evidence" value="ECO:0007669"/>
    <property type="project" value="UniProtKB-KW"/>
</dbReference>
<sequence length="333" mass="37058">MDEESVLFGLRNLFTIGNYQTVINEVSSSNGLFSTEAKLEAQTFLYRSYVAQGKYNLVINDIGANDEPSLKAIKLLAEFLADKQKNNTTNAEDYVVKANNLLEEGANRINSVVQVALATILVQAGRFEDALRTLHSRQKKLECSALAVQIYLQLDRLDLARNEVASVKTWAEDALLLQMMEAWVDLRVGGEKYQEAFYIYEEFGQSNTAQTVKVLNGQAAANLALGRYPEAESLLLEAQNKDSDNPDTLINMIACATLTAKSQEIVNRYVSQLREVAPQHPYLQDLDLKSSLFDRSASRFALSTHRLKSAGSTVRLPNSLRSYRTKLSCSPSA</sequence>
<dbReference type="PANTHER" id="PTHR10805">
    <property type="entry name" value="COATOMER SUBUNIT EPSILON"/>
    <property type="match status" value="1"/>
</dbReference>
<evidence type="ECO:0000256" key="2">
    <source>
        <dbReference type="ARBA" id="ARBA00004347"/>
    </source>
</evidence>
<evidence type="ECO:0000256" key="6">
    <source>
        <dbReference type="ARBA" id="ARBA00022892"/>
    </source>
</evidence>
<evidence type="ECO:0000256" key="5">
    <source>
        <dbReference type="ARBA" id="ARBA00022490"/>
    </source>
</evidence>
<dbReference type="Gene3D" id="1.25.40.10">
    <property type="entry name" value="Tetratricopeptide repeat domain"/>
    <property type="match status" value="1"/>
</dbReference>
<protein>
    <recommendedName>
        <fullName evidence="13">Coatomer subunit epsilon</fullName>
    </recommendedName>
</protein>
<dbReference type="PANTHER" id="PTHR10805:SF0">
    <property type="entry name" value="COATOMER SUBUNIT EPSILON"/>
    <property type="match status" value="1"/>
</dbReference>
<evidence type="ECO:0000256" key="9">
    <source>
        <dbReference type="ARBA" id="ARBA00023136"/>
    </source>
</evidence>
<reference evidence="11 12" key="1">
    <citation type="submission" date="2014-09" db="EMBL/GenBank/DDBJ databases">
        <authorList>
            <person name="Ellenberger Sabrina"/>
        </authorList>
    </citation>
    <scope>NUCLEOTIDE SEQUENCE [LARGE SCALE GENOMIC DNA]</scope>
    <source>
        <strain evidence="11 12">CBS 412.66</strain>
    </source>
</reference>
<evidence type="ECO:0000256" key="3">
    <source>
        <dbReference type="ARBA" id="ARBA00008827"/>
    </source>
</evidence>
<evidence type="ECO:0000256" key="1">
    <source>
        <dbReference type="ARBA" id="ARBA00004255"/>
    </source>
</evidence>
<evidence type="ECO:0000256" key="8">
    <source>
        <dbReference type="ARBA" id="ARBA00023034"/>
    </source>
</evidence>
<dbReference type="Proteomes" id="UP000054107">
    <property type="component" value="Unassembled WGS sequence"/>
</dbReference>
<dbReference type="PIRSF" id="PIRSF016478">
    <property type="entry name" value="Coatomer_esu"/>
    <property type="match status" value="1"/>
</dbReference>
<dbReference type="STRING" id="35722.A0A0B7NID9"/>